<gene>
    <name evidence="2" type="ORF">NBRC110019_11420</name>
</gene>
<organism evidence="2 3">
    <name type="scientific">Neptunitalea chrysea</name>
    <dbReference type="NCBI Taxonomy" id="1647581"/>
    <lineage>
        <taxon>Bacteria</taxon>
        <taxon>Pseudomonadati</taxon>
        <taxon>Bacteroidota</taxon>
        <taxon>Flavobacteriia</taxon>
        <taxon>Flavobacteriales</taxon>
        <taxon>Flavobacteriaceae</taxon>
        <taxon>Neptunitalea</taxon>
    </lineage>
</organism>
<keyword evidence="1" id="KW-0812">Transmembrane</keyword>
<dbReference type="AlphaFoldDB" id="A0A9W6EVX3"/>
<name>A0A9W6EVX3_9FLAO</name>
<dbReference type="SUPFAM" id="SSF48452">
    <property type="entry name" value="TPR-like"/>
    <property type="match status" value="1"/>
</dbReference>
<dbReference type="Gene3D" id="1.25.40.10">
    <property type="entry name" value="Tetratricopeptide repeat domain"/>
    <property type="match status" value="1"/>
</dbReference>
<reference evidence="2" key="1">
    <citation type="submission" date="2022-07" db="EMBL/GenBank/DDBJ databases">
        <title>Taxonomy of Novel Oxalotrophic and Methylotrophic Bacteria.</title>
        <authorList>
            <person name="Sahin N."/>
            <person name="Tani A."/>
        </authorList>
    </citation>
    <scope>NUCLEOTIDE SEQUENCE</scope>
    <source>
        <strain evidence="2">AM327</strain>
    </source>
</reference>
<evidence type="ECO:0000313" key="2">
    <source>
        <dbReference type="EMBL" id="GLB52103.1"/>
    </source>
</evidence>
<evidence type="ECO:0000313" key="3">
    <source>
        <dbReference type="Proteomes" id="UP001143545"/>
    </source>
</evidence>
<feature type="transmembrane region" description="Helical" evidence="1">
    <location>
        <begin position="24"/>
        <end position="43"/>
    </location>
</feature>
<keyword evidence="3" id="KW-1185">Reference proteome</keyword>
<dbReference type="Proteomes" id="UP001143545">
    <property type="component" value="Unassembled WGS sequence"/>
</dbReference>
<keyword evidence="1" id="KW-1133">Transmembrane helix</keyword>
<dbReference type="InterPro" id="IPR014562">
    <property type="entry name" value="UCP030959_TPR_rpt-cont"/>
</dbReference>
<protein>
    <recommendedName>
        <fullName evidence="4">Tetratricopeptide repeat protein</fullName>
    </recommendedName>
</protein>
<proteinExistence type="predicted"/>
<evidence type="ECO:0008006" key="4">
    <source>
        <dbReference type="Google" id="ProtNLM"/>
    </source>
</evidence>
<sequence>MYYYIGLALNAFCIYHAYKNGKEYYWFFIILFLPGIGGLIYLFTQVSFAKTSVSISTEQAVNAIYPAKRVNNLEKQLEFLDTFENRIMLADAYAQNQRYEEARDMYLSALKGNYENDYYGVANLIKVYDALEEYDKVIAYTQKIINKVEFKQSEYQFLYAKALEKLGKTTKAEQELMKVNIPYKNYGERYYLAQFLIERSKITEAKEILEDILSESKHMQRKNYRKNSLVFSKVRELLNTL</sequence>
<keyword evidence="1" id="KW-0472">Membrane</keyword>
<dbReference type="InterPro" id="IPR011990">
    <property type="entry name" value="TPR-like_helical_dom_sf"/>
</dbReference>
<comment type="caution">
    <text evidence="2">The sequence shown here is derived from an EMBL/GenBank/DDBJ whole genome shotgun (WGS) entry which is preliminary data.</text>
</comment>
<dbReference type="EMBL" id="BRVP01000006">
    <property type="protein sequence ID" value="GLB52103.1"/>
    <property type="molecule type" value="Genomic_DNA"/>
</dbReference>
<accession>A0A9W6EVX3</accession>
<dbReference type="PIRSF" id="PIRSF030959">
    <property type="entry name" value="UCP030959"/>
    <property type="match status" value="1"/>
</dbReference>
<dbReference type="RefSeq" id="WP_281753183.1">
    <property type="nucleotide sequence ID" value="NZ_BRVP01000006.1"/>
</dbReference>
<evidence type="ECO:0000256" key="1">
    <source>
        <dbReference type="SAM" id="Phobius"/>
    </source>
</evidence>